<accession>A0ABV8QCY0</accession>
<dbReference type="EMBL" id="JBHSDI010000001">
    <property type="protein sequence ID" value="MFC4257784.1"/>
    <property type="molecule type" value="Genomic_DNA"/>
</dbReference>
<proteinExistence type="predicted"/>
<feature type="domain" description="DUF5675" evidence="1">
    <location>
        <begin position="6"/>
        <end position="132"/>
    </location>
</feature>
<protein>
    <submittedName>
        <fullName evidence="2">DUF5675 family protein</fullName>
    </submittedName>
</protein>
<keyword evidence="3" id="KW-1185">Reference proteome</keyword>
<organism evidence="2 3">
    <name type="scientific">Marinobacter lacisalsi</name>
    <dbReference type="NCBI Taxonomy" id="475979"/>
    <lineage>
        <taxon>Bacteria</taxon>
        <taxon>Pseudomonadati</taxon>
        <taxon>Pseudomonadota</taxon>
        <taxon>Gammaproteobacteria</taxon>
        <taxon>Pseudomonadales</taxon>
        <taxon>Marinobacteraceae</taxon>
        <taxon>Marinobacter</taxon>
    </lineage>
</organism>
<dbReference type="Pfam" id="PF18925">
    <property type="entry name" value="DUF5675"/>
    <property type="match status" value="1"/>
</dbReference>
<reference evidence="3" key="1">
    <citation type="journal article" date="2019" name="Int. J. Syst. Evol. Microbiol.">
        <title>The Global Catalogue of Microorganisms (GCM) 10K type strain sequencing project: providing services to taxonomists for standard genome sequencing and annotation.</title>
        <authorList>
            <consortium name="The Broad Institute Genomics Platform"/>
            <consortium name="The Broad Institute Genome Sequencing Center for Infectious Disease"/>
            <person name="Wu L."/>
            <person name="Ma J."/>
        </authorList>
    </citation>
    <scope>NUCLEOTIDE SEQUENCE [LARGE SCALE GENOMIC DNA]</scope>
    <source>
        <strain evidence="3">CECT 7297</strain>
    </source>
</reference>
<dbReference type="RefSeq" id="WP_379885040.1">
    <property type="nucleotide sequence ID" value="NZ_JBHSDI010000001.1"/>
</dbReference>
<evidence type="ECO:0000313" key="3">
    <source>
        <dbReference type="Proteomes" id="UP001595798"/>
    </source>
</evidence>
<comment type="caution">
    <text evidence="2">The sequence shown here is derived from an EMBL/GenBank/DDBJ whole genome shotgun (WGS) entry which is preliminary data.</text>
</comment>
<name>A0ABV8QCY0_9GAMM</name>
<sequence>MSVMVTVTRKWQTDHSTISHFVIPDAKDGELREGYFLERPGPDTTESGLRLRIPEGTYQLKWQTRTSLPGVRPHLPLPWLFNDKVPANRFIYVHNGNYPDNTDGCLLIGYTHSEDFVGRSVDALRAFKKYLDRVGIDTVRLKITSDYE</sequence>
<evidence type="ECO:0000313" key="2">
    <source>
        <dbReference type="EMBL" id="MFC4257784.1"/>
    </source>
</evidence>
<gene>
    <name evidence="2" type="ORF">ACFOZ5_01925</name>
</gene>
<evidence type="ECO:0000259" key="1">
    <source>
        <dbReference type="Pfam" id="PF18925"/>
    </source>
</evidence>
<dbReference type="InterPro" id="IPR043732">
    <property type="entry name" value="DUF5675"/>
</dbReference>
<dbReference type="Proteomes" id="UP001595798">
    <property type="component" value="Unassembled WGS sequence"/>
</dbReference>